<name>A0ABY4G9P3_9BACT</name>
<gene>
    <name evidence="1" type="ORF">MUN86_07160</name>
</gene>
<proteinExistence type="predicted"/>
<keyword evidence="2" id="KW-1185">Reference proteome</keyword>
<dbReference type="Proteomes" id="UP000830401">
    <property type="component" value="Chromosome"/>
</dbReference>
<evidence type="ECO:0000313" key="2">
    <source>
        <dbReference type="Proteomes" id="UP000830401"/>
    </source>
</evidence>
<protein>
    <submittedName>
        <fullName evidence="1">Uncharacterized protein</fullName>
    </submittedName>
</protein>
<accession>A0ABY4G9P3</accession>
<dbReference type="RefSeq" id="WP_245123473.1">
    <property type="nucleotide sequence ID" value="NZ_CP095061.1"/>
</dbReference>
<reference evidence="1" key="1">
    <citation type="submission" date="2022-04" db="EMBL/GenBank/DDBJ databases">
        <title>Hymenobacter sp. isolated from the air.</title>
        <authorList>
            <person name="Won M."/>
            <person name="Lee C.-M."/>
            <person name="Woen H.-Y."/>
            <person name="Kwon S.-W."/>
        </authorList>
    </citation>
    <scope>NUCLEOTIDE SEQUENCE</scope>
    <source>
        <strain evidence="1">5420S-77</strain>
    </source>
</reference>
<dbReference type="EMBL" id="CP095061">
    <property type="protein sequence ID" value="UOQ67635.1"/>
    <property type="molecule type" value="Genomic_DNA"/>
</dbReference>
<organism evidence="1 2">
    <name type="scientific">Hymenobacter volaticus</name>
    <dbReference type="NCBI Taxonomy" id="2932254"/>
    <lineage>
        <taxon>Bacteria</taxon>
        <taxon>Pseudomonadati</taxon>
        <taxon>Bacteroidota</taxon>
        <taxon>Cytophagia</taxon>
        <taxon>Cytophagales</taxon>
        <taxon>Hymenobacteraceae</taxon>
        <taxon>Hymenobacter</taxon>
    </lineage>
</organism>
<evidence type="ECO:0000313" key="1">
    <source>
        <dbReference type="EMBL" id="UOQ67635.1"/>
    </source>
</evidence>
<sequence>MSDISEICYCAGWLLNLEYVLWNAVLTGPRKCGHGMITQEDIHELLALANRTDSWMVFDEETEETALALSFWRAKYLNDISLDSTLIKG</sequence>